<name>A0A183H8P6_9BILA</name>
<proteinExistence type="predicted"/>
<dbReference type="Proteomes" id="UP000267606">
    <property type="component" value="Unassembled WGS sequence"/>
</dbReference>
<dbReference type="AlphaFoldDB" id="A0A183H8P6"/>
<reference evidence="4" key="1">
    <citation type="submission" date="2016-06" db="UniProtKB">
        <authorList>
            <consortium name="WormBaseParasite"/>
        </authorList>
    </citation>
    <scope>IDENTIFICATION</scope>
</reference>
<reference evidence="2 3" key="2">
    <citation type="submission" date="2018-11" db="EMBL/GenBank/DDBJ databases">
        <authorList>
            <consortium name="Pathogen Informatics"/>
        </authorList>
    </citation>
    <scope>NUCLEOTIDE SEQUENCE [LARGE SCALE GENOMIC DNA]</scope>
</reference>
<sequence>LTIPSKVVEVISQPQNNSDGKNTEQIADSGEKSQEGIWSDELNDSTDMKNEGHNPVTGTLIFYLLEIIWLNELVFVK</sequence>
<evidence type="ECO:0000313" key="4">
    <source>
        <dbReference type="WBParaSite" id="OFLC_0000385701-mRNA-1"/>
    </source>
</evidence>
<evidence type="ECO:0000313" key="3">
    <source>
        <dbReference type="Proteomes" id="UP000267606"/>
    </source>
</evidence>
<dbReference type="EMBL" id="UZAJ01002726">
    <property type="protein sequence ID" value="VDO38001.1"/>
    <property type="molecule type" value="Genomic_DNA"/>
</dbReference>
<organism evidence="4">
    <name type="scientific">Onchocerca flexuosa</name>
    <dbReference type="NCBI Taxonomy" id="387005"/>
    <lineage>
        <taxon>Eukaryota</taxon>
        <taxon>Metazoa</taxon>
        <taxon>Ecdysozoa</taxon>
        <taxon>Nematoda</taxon>
        <taxon>Chromadorea</taxon>
        <taxon>Rhabditida</taxon>
        <taxon>Spirurina</taxon>
        <taxon>Spiruromorpha</taxon>
        <taxon>Filarioidea</taxon>
        <taxon>Onchocercidae</taxon>
        <taxon>Onchocerca</taxon>
    </lineage>
</organism>
<feature type="compositionally biased region" description="Polar residues" evidence="1">
    <location>
        <begin position="12"/>
        <end position="26"/>
    </location>
</feature>
<dbReference type="WBParaSite" id="OFLC_0000385701-mRNA-1">
    <property type="protein sequence ID" value="OFLC_0000385701-mRNA-1"/>
    <property type="gene ID" value="OFLC_0000385701"/>
</dbReference>
<feature type="region of interest" description="Disordered" evidence="1">
    <location>
        <begin position="12"/>
        <end position="51"/>
    </location>
</feature>
<accession>A0A183H8P6</accession>
<keyword evidence="3" id="KW-1185">Reference proteome</keyword>
<gene>
    <name evidence="2" type="ORF">OFLC_LOCUS3858</name>
</gene>
<evidence type="ECO:0000256" key="1">
    <source>
        <dbReference type="SAM" id="MobiDB-lite"/>
    </source>
</evidence>
<protein>
    <submittedName>
        <fullName evidence="4">Ovule protein</fullName>
    </submittedName>
</protein>
<evidence type="ECO:0000313" key="2">
    <source>
        <dbReference type="EMBL" id="VDO38001.1"/>
    </source>
</evidence>